<name>A0A645D9X5_9ZZZZ</name>
<gene>
    <name evidence="1" type="ORF">SDC9_133419</name>
</gene>
<proteinExistence type="predicted"/>
<sequence>MKLKNRRSMYFLLVLSLLIFTSCGPRKMNLGFNVKQGEKYKVQQTIEQKIVQTLQGQNLETNQNINMGYTYDVSAVDDKGVSTITTTFDSVSVNITGNGENIQYDSSKGGAADDPLAAVYGGIIGKSITMKVDKQGNVVELQGVDKLMSDMLNNLKVEDPQTRQAIQQALEQNFGDEALKESFSKVTKIYPKGDIKVGDTWEDTQTINMGYPITMTSKYNLKEEQGNLLTIDMTSDIKTGSAEPMDMMGIRARYDLSGNQSGTFKLNKNTGIAESGNSTQKMAGSIVFEPSDFAPQGLTMPITIDAKTTFEMKKL</sequence>
<accession>A0A645D9X5</accession>
<evidence type="ECO:0000313" key="1">
    <source>
        <dbReference type="EMBL" id="MPM86330.1"/>
    </source>
</evidence>
<dbReference type="PROSITE" id="PS51257">
    <property type="entry name" value="PROKAR_LIPOPROTEIN"/>
    <property type="match status" value="1"/>
</dbReference>
<dbReference type="Pfam" id="PF19777">
    <property type="entry name" value="DUF6263"/>
    <property type="match status" value="1"/>
</dbReference>
<organism evidence="1">
    <name type="scientific">bioreactor metagenome</name>
    <dbReference type="NCBI Taxonomy" id="1076179"/>
    <lineage>
        <taxon>unclassified sequences</taxon>
        <taxon>metagenomes</taxon>
        <taxon>ecological metagenomes</taxon>
    </lineage>
</organism>
<dbReference type="AlphaFoldDB" id="A0A645D9X5"/>
<dbReference type="InterPro" id="IPR046230">
    <property type="entry name" value="DUF6263"/>
</dbReference>
<reference evidence="1" key="1">
    <citation type="submission" date="2019-08" db="EMBL/GenBank/DDBJ databases">
        <authorList>
            <person name="Kucharzyk K."/>
            <person name="Murdoch R.W."/>
            <person name="Higgins S."/>
            <person name="Loffler F."/>
        </authorList>
    </citation>
    <scope>NUCLEOTIDE SEQUENCE</scope>
</reference>
<dbReference type="EMBL" id="VSSQ01034399">
    <property type="protein sequence ID" value="MPM86330.1"/>
    <property type="molecule type" value="Genomic_DNA"/>
</dbReference>
<comment type="caution">
    <text evidence="1">The sequence shown here is derived from an EMBL/GenBank/DDBJ whole genome shotgun (WGS) entry which is preliminary data.</text>
</comment>
<protein>
    <submittedName>
        <fullName evidence="1">Uncharacterized protein</fullName>
    </submittedName>
</protein>